<dbReference type="GO" id="GO:0005739">
    <property type="term" value="C:mitochondrion"/>
    <property type="evidence" value="ECO:0007669"/>
    <property type="project" value="TreeGrafter"/>
</dbReference>
<dbReference type="EC" id="2.7.11.1" evidence="3"/>
<dbReference type="SUPFAM" id="SSF54236">
    <property type="entry name" value="Ubiquitin-like"/>
    <property type="match status" value="1"/>
</dbReference>
<evidence type="ECO:0000256" key="10">
    <source>
        <dbReference type="ARBA" id="ARBA00022771"/>
    </source>
</evidence>
<dbReference type="CDD" id="cd20870">
    <property type="entry name" value="C1_A_C-Raf"/>
    <property type="match status" value="1"/>
</dbReference>
<dbReference type="PROSITE" id="PS50898">
    <property type="entry name" value="RBD"/>
    <property type="match status" value="1"/>
</dbReference>
<dbReference type="InterPro" id="IPR001245">
    <property type="entry name" value="Ser-Thr/Tyr_kinase_cat_dom"/>
</dbReference>
<keyword evidence="10" id="KW-0863">Zinc-finger</keyword>
<dbReference type="CDD" id="cd17135">
    <property type="entry name" value="RBD_CRAF"/>
    <property type="match status" value="1"/>
</dbReference>
<dbReference type="GO" id="GO:0008270">
    <property type="term" value="F:zinc ion binding"/>
    <property type="evidence" value="ECO:0007669"/>
    <property type="project" value="UniProtKB-KW"/>
</dbReference>
<dbReference type="InterPro" id="IPR003116">
    <property type="entry name" value="RBD_dom"/>
</dbReference>
<evidence type="ECO:0000313" key="24">
    <source>
        <dbReference type="EMBL" id="AWP10220.1"/>
    </source>
</evidence>
<evidence type="ECO:0000313" key="25">
    <source>
        <dbReference type="Proteomes" id="UP000246464"/>
    </source>
</evidence>
<evidence type="ECO:0000256" key="17">
    <source>
        <dbReference type="ARBA" id="ARBA00048659"/>
    </source>
</evidence>
<dbReference type="SUPFAM" id="SSF57889">
    <property type="entry name" value="Cysteine-rich domain"/>
    <property type="match status" value="1"/>
</dbReference>
<keyword evidence="25" id="KW-1185">Reference proteome</keyword>
<dbReference type="SMART" id="SM00455">
    <property type="entry name" value="RBD"/>
    <property type="match status" value="1"/>
</dbReference>
<feature type="region of interest" description="Disordered" evidence="20">
    <location>
        <begin position="275"/>
        <end position="325"/>
    </location>
</feature>
<feature type="compositionally biased region" description="Low complexity" evidence="20">
    <location>
        <begin position="294"/>
        <end position="304"/>
    </location>
</feature>
<evidence type="ECO:0000256" key="18">
    <source>
        <dbReference type="ARBA" id="ARBA00048977"/>
    </source>
</evidence>
<dbReference type="InterPro" id="IPR011009">
    <property type="entry name" value="Kinase-like_dom_sf"/>
</dbReference>
<feature type="region of interest" description="Disordered" evidence="20">
    <location>
        <begin position="231"/>
        <end position="260"/>
    </location>
</feature>
<evidence type="ECO:0000256" key="16">
    <source>
        <dbReference type="ARBA" id="ARBA00042977"/>
    </source>
</evidence>
<evidence type="ECO:0000256" key="14">
    <source>
        <dbReference type="ARBA" id="ARBA00023136"/>
    </source>
</evidence>
<feature type="compositionally biased region" description="Polar residues" evidence="20">
    <location>
        <begin position="247"/>
        <end position="260"/>
    </location>
</feature>
<dbReference type="InterPro" id="IPR020454">
    <property type="entry name" value="DAG/PE-bd"/>
</dbReference>
<dbReference type="EMBL" id="CP026253">
    <property type="protein sequence ID" value="AWP10220.1"/>
    <property type="molecule type" value="Genomic_DNA"/>
</dbReference>
<evidence type="ECO:0000256" key="13">
    <source>
        <dbReference type="ARBA" id="ARBA00022840"/>
    </source>
</evidence>
<dbReference type="GO" id="GO:0005524">
    <property type="term" value="F:ATP binding"/>
    <property type="evidence" value="ECO:0007669"/>
    <property type="project" value="UniProtKB-UniRule"/>
</dbReference>
<evidence type="ECO:0000256" key="8">
    <source>
        <dbReference type="ARBA" id="ARBA00022723"/>
    </source>
</evidence>
<dbReference type="GO" id="GO:0004709">
    <property type="term" value="F:MAP kinase kinase kinase activity"/>
    <property type="evidence" value="ECO:0007669"/>
    <property type="project" value="TreeGrafter"/>
</dbReference>
<keyword evidence="14" id="KW-0472">Membrane</keyword>
<evidence type="ECO:0000256" key="1">
    <source>
        <dbReference type="ARBA" id="ARBA00004236"/>
    </source>
</evidence>
<evidence type="ECO:0000256" key="12">
    <source>
        <dbReference type="ARBA" id="ARBA00022833"/>
    </source>
</evidence>
<evidence type="ECO:0000256" key="5">
    <source>
        <dbReference type="ARBA" id="ARBA00022527"/>
    </source>
</evidence>
<gene>
    <name evidence="24" type="ORF">SMAX5B_014764</name>
</gene>
<evidence type="ECO:0000256" key="7">
    <source>
        <dbReference type="ARBA" id="ARBA00022679"/>
    </source>
</evidence>
<dbReference type="FunFam" id="3.30.60.20:FF:000004">
    <property type="entry name" value="B-Raf proto-oncogene serine/threonine-protein kinase"/>
    <property type="match status" value="1"/>
</dbReference>
<keyword evidence="13 19" id="KW-0067">ATP-binding</keyword>
<dbReference type="Proteomes" id="UP000246464">
    <property type="component" value="Chromosome 11"/>
</dbReference>
<dbReference type="Pfam" id="PF00130">
    <property type="entry name" value="C1_1"/>
    <property type="match status" value="1"/>
</dbReference>
<dbReference type="FunFam" id="3.10.20.90:FF:000015">
    <property type="entry name" value="B-Raf proto-oncogene serine/threonine-protein kinase"/>
    <property type="match status" value="1"/>
</dbReference>
<comment type="catalytic activity">
    <reaction evidence="18">
        <text>L-seryl-[protein] + ATP = O-phospho-L-seryl-[protein] + ADP + H(+)</text>
        <dbReference type="Rhea" id="RHEA:17989"/>
        <dbReference type="Rhea" id="RHEA-COMP:9863"/>
        <dbReference type="Rhea" id="RHEA-COMP:11604"/>
        <dbReference type="ChEBI" id="CHEBI:15378"/>
        <dbReference type="ChEBI" id="CHEBI:29999"/>
        <dbReference type="ChEBI" id="CHEBI:30616"/>
        <dbReference type="ChEBI" id="CHEBI:83421"/>
        <dbReference type="ChEBI" id="CHEBI:456216"/>
        <dbReference type="EC" id="2.7.11.1"/>
    </reaction>
    <physiologicalReaction direction="left-to-right" evidence="18">
        <dbReference type="Rhea" id="RHEA:17990"/>
    </physiologicalReaction>
</comment>
<dbReference type="GO" id="GO:0005886">
    <property type="term" value="C:plasma membrane"/>
    <property type="evidence" value="ECO:0007669"/>
    <property type="project" value="UniProtKB-SubCell"/>
</dbReference>
<comment type="catalytic activity">
    <reaction evidence="17">
        <text>L-threonyl-[protein] + ATP = O-phospho-L-threonyl-[protein] + ADP + H(+)</text>
        <dbReference type="Rhea" id="RHEA:46608"/>
        <dbReference type="Rhea" id="RHEA-COMP:11060"/>
        <dbReference type="Rhea" id="RHEA-COMP:11605"/>
        <dbReference type="ChEBI" id="CHEBI:15378"/>
        <dbReference type="ChEBI" id="CHEBI:30013"/>
        <dbReference type="ChEBI" id="CHEBI:30616"/>
        <dbReference type="ChEBI" id="CHEBI:61977"/>
        <dbReference type="ChEBI" id="CHEBI:456216"/>
        <dbReference type="EC" id="2.7.11.1"/>
    </reaction>
    <physiologicalReaction direction="left-to-right" evidence="17">
        <dbReference type="Rhea" id="RHEA:46609"/>
    </physiologicalReaction>
</comment>
<dbReference type="SMART" id="SM00220">
    <property type="entry name" value="S_TKc"/>
    <property type="match status" value="1"/>
</dbReference>
<dbReference type="FunFam" id="3.30.200.20:FF:000024">
    <property type="entry name" value="B-Raf proto-oncogene serine/threonine-protein kinase"/>
    <property type="match status" value="1"/>
</dbReference>
<keyword evidence="8" id="KW-0479">Metal-binding</keyword>
<evidence type="ECO:0000259" key="22">
    <source>
        <dbReference type="PROSITE" id="PS50081"/>
    </source>
</evidence>
<dbReference type="Gene3D" id="1.10.510.10">
    <property type="entry name" value="Transferase(Phosphotransferase) domain 1"/>
    <property type="match status" value="1"/>
</dbReference>
<evidence type="ECO:0000256" key="6">
    <source>
        <dbReference type="ARBA" id="ARBA00022553"/>
    </source>
</evidence>
<dbReference type="InterPro" id="IPR046349">
    <property type="entry name" value="C1-like_sf"/>
</dbReference>
<dbReference type="InterPro" id="IPR029071">
    <property type="entry name" value="Ubiquitin-like_domsf"/>
</dbReference>
<feature type="compositionally biased region" description="Basic and acidic residues" evidence="20">
    <location>
        <begin position="305"/>
        <end position="325"/>
    </location>
</feature>
<sequence length="634" mass="71349">MEHLQGAWKTLSNGFGMKDSAFEGPCLSPTSVQGFSCQRRSSDDSKMPDSKASSTIRVYLPNQQRTVVNVRPGMTLHNCLIKALKVRGLQPQCCAVFRLHPGQRSKKLRMDWNTDSTSLIGEELLVEVLDHVPLTTHNFVRKTYLKLAFCDICQKFLLNGFRCQTCGYKFHEHCSTKVPTMCVDWSNIRQLLLCPTPGESGAPSLPPLTSRRMRESLTRFPSSAHRYSTPHAFNYTAPYPPTGGGLSQRQRSTSTPNVHMVSTTLPVDSSMIEDAMRDHDSGGSSPNQSPTGWSQSQAKAPAPAQRERAPSPKTHEKNKIRPRDKRDSSYYWEIEASEVYLNSRIGSGSFGTVYKGKWHGDVAVKILKVTDPTPEQLQAFRNEVAVLRKTRHVNILLFMGYMTKDNLAIVTQWCEGSSLYKHIHVLETNLKMIQLIDIARQTAQGMDYLHAKNIIHRDMKSNNIFLHEGLTVKIGDFGLATVKARWSGSHQVEQPSGSILWMAPEVIRMQDNNPYSFQSDVYSYGIVLYELMTGELPYAMIANRDQVKVLLCFRVEQALLWIMLVHASTIKGAAKRNGEIDDKYQWTGARAKNILTVTPFPFSFVAYITVFIAIPTLDESTSPKEHMGAKTRIL</sequence>
<evidence type="ECO:0000256" key="20">
    <source>
        <dbReference type="SAM" id="MobiDB-lite"/>
    </source>
</evidence>
<keyword evidence="5" id="KW-0723">Serine/threonine-protein kinase</keyword>
<dbReference type="Gene3D" id="3.30.60.20">
    <property type="match status" value="1"/>
</dbReference>
<dbReference type="SMART" id="SM00109">
    <property type="entry name" value="C1"/>
    <property type="match status" value="1"/>
</dbReference>
<comment type="similarity">
    <text evidence="2">Belongs to the protein kinase superfamily. TKL Ser/Thr protein kinase family. RAF subfamily.</text>
</comment>
<evidence type="ECO:0000256" key="19">
    <source>
        <dbReference type="PROSITE-ProRule" id="PRU10141"/>
    </source>
</evidence>
<keyword evidence="11 24" id="KW-0418">Kinase</keyword>
<dbReference type="PROSITE" id="PS50081">
    <property type="entry name" value="ZF_DAG_PE_2"/>
    <property type="match status" value="1"/>
</dbReference>
<accession>A0A2U9C2H9</accession>
<evidence type="ECO:0000256" key="3">
    <source>
        <dbReference type="ARBA" id="ARBA00012513"/>
    </source>
</evidence>
<keyword evidence="7" id="KW-0808">Transferase</keyword>
<dbReference type="PANTHER" id="PTHR44329:SF22">
    <property type="entry name" value="RAF PROTO-ONCOGENE SERINE_THREONINE-PROTEIN KINASE"/>
    <property type="match status" value="1"/>
</dbReference>
<dbReference type="InterPro" id="IPR002219">
    <property type="entry name" value="PKC_DAG/PE"/>
</dbReference>
<dbReference type="InterPro" id="IPR051681">
    <property type="entry name" value="Ser/Thr_Kinases-Pseudokinases"/>
</dbReference>
<dbReference type="PANTHER" id="PTHR44329">
    <property type="entry name" value="SERINE/THREONINE-PROTEIN KINASE TNNI3K-RELATED"/>
    <property type="match status" value="1"/>
</dbReference>
<evidence type="ECO:0000259" key="21">
    <source>
        <dbReference type="PROSITE" id="PS50011"/>
    </source>
</evidence>
<feature type="binding site" evidence="19">
    <location>
        <position position="365"/>
    </location>
    <ligand>
        <name>ATP</name>
        <dbReference type="ChEBI" id="CHEBI:30616"/>
    </ligand>
</feature>
<keyword evidence="6" id="KW-0597">Phosphoprotein</keyword>
<evidence type="ECO:0000256" key="15">
    <source>
        <dbReference type="ARBA" id="ARBA00040839"/>
    </source>
</evidence>
<feature type="compositionally biased region" description="Polar residues" evidence="20">
    <location>
        <begin position="282"/>
        <end position="293"/>
    </location>
</feature>
<dbReference type="PROSITE" id="PS00479">
    <property type="entry name" value="ZF_DAG_PE_1"/>
    <property type="match status" value="1"/>
</dbReference>
<proteinExistence type="inferred from homology"/>
<dbReference type="PROSITE" id="PS00108">
    <property type="entry name" value="PROTEIN_KINASE_ST"/>
    <property type="match status" value="1"/>
</dbReference>
<reference evidence="24 25" key="1">
    <citation type="submission" date="2017-12" db="EMBL/GenBank/DDBJ databases">
        <title>Integrating genomic resources of turbot (Scophthalmus maximus) in depth evaluation of genetic and physical mapping variation across individuals.</title>
        <authorList>
            <person name="Martinez P."/>
        </authorList>
    </citation>
    <scope>NUCLEOTIDE SEQUENCE [LARGE SCALE GENOMIC DNA]</scope>
</reference>
<dbReference type="Gene3D" id="3.10.20.90">
    <property type="entry name" value="Phosphatidylinositol 3-kinase Catalytic Subunit, Chain A, domain 1"/>
    <property type="match status" value="1"/>
</dbReference>
<dbReference type="PROSITE" id="PS50011">
    <property type="entry name" value="PROTEIN_KINASE_DOM"/>
    <property type="match status" value="1"/>
</dbReference>
<dbReference type="SUPFAM" id="SSF56112">
    <property type="entry name" value="Protein kinase-like (PK-like)"/>
    <property type="match status" value="1"/>
</dbReference>
<dbReference type="STRING" id="52904.ENSSMAP00000034186"/>
<evidence type="ECO:0000256" key="11">
    <source>
        <dbReference type="ARBA" id="ARBA00022777"/>
    </source>
</evidence>
<name>A0A2U9C2H9_SCOMX</name>
<evidence type="ECO:0000256" key="9">
    <source>
        <dbReference type="ARBA" id="ARBA00022741"/>
    </source>
</evidence>
<keyword evidence="9 19" id="KW-0547">Nucleotide-binding</keyword>
<evidence type="ECO:0000259" key="23">
    <source>
        <dbReference type="PROSITE" id="PS50898"/>
    </source>
</evidence>
<feature type="domain" description="Phorbol-ester/DAG-type" evidence="22">
    <location>
        <begin position="136"/>
        <end position="182"/>
    </location>
</feature>
<dbReference type="PROSITE" id="PS00107">
    <property type="entry name" value="PROTEIN_KINASE_ATP"/>
    <property type="match status" value="1"/>
</dbReference>
<dbReference type="InterPro" id="IPR017441">
    <property type="entry name" value="Protein_kinase_ATP_BS"/>
</dbReference>
<dbReference type="Pfam" id="PF07714">
    <property type="entry name" value="PK_Tyr_Ser-Thr"/>
    <property type="match status" value="1"/>
</dbReference>
<feature type="domain" description="RBD" evidence="23">
    <location>
        <begin position="54"/>
        <end position="129"/>
    </location>
</feature>
<dbReference type="AlphaFoldDB" id="A0A2U9C2H9"/>
<dbReference type="GO" id="GO:0005829">
    <property type="term" value="C:cytosol"/>
    <property type="evidence" value="ECO:0007669"/>
    <property type="project" value="TreeGrafter"/>
</dbReference>
<protein>
    <recommendedName>
        <fullName evidence="15">RAF proto-oncogene serine/threonine-protein kinase</fullName>
        <ecNumber evidence="3">2.7.11.1</ecNumber>
    </recommendedName>
    <alternativeName>
        <fullName evidence="16">Raf-1</fullName>
    </alternativeName>
</protein>
<dbReference type="InterPro" id="IPR008271">
    <property type="entry name" value="Ser/Thr_kinase_AS"/>
</dbReference>
<feature type="domain" description="Protein kinase" evidence="21">
    <location>
        <begin position="339"/>
        <end position="634"/>
    </location>
</feature>
<dbReference type="InterPro" id="IPR000719">
    <property type="entry name" value="Prot_kinase_dom"/>
</dbReference>
<evidence type="ECO:0000256" key="4">
    <source>
        <dbReference type="ARBA" id="ARBA00022475"/>
    </source>
</evidence>
<dbReference type="Gene3D" id="3.30.200.20">
    <property type="entry name" value="Phosphorylase Kinase, domain 1"/>
    <property type="match status" value="1"/>
</dbReference>
<keyword evidence="4" id="KW-1003">Cell membrane</keyword>
<keyword evidence="12" id="KW-0862">Zinc</keyword>
<comment type="subcellular location">
    <subcellularLocation>
        <location evidence="1">Cell membrane</location>
    </subcellularLocation>
</comment>
<dbReference type="PRINTS" id="PR00008">
    <property type="entry name" value="DAGPEDOMAIN"/>
</dbReference>
<evidence type="ECO:0000256" key="2">
    <source>
        <dbReference type="ARBA" id="ARBA00010507"/>
    </source>
</evidence>
<organism evidence="24 25">
    <name type="scientific">Scophthalmus maximus</name>
    <name type="common">Turbot</name>
    <name type="synonym">Psetta maxima</name>
    <dbReference type="NCBI Taxonomy" id="52904"/>
    <lineage>
        <taxon>Eukaryota</taxon>
        <taxon>Metazoa</taxon>
        <taxon>Chordata</taxon>
        <taxon>Craniata</taxon>
        <taxon>Vertebrata</taxon>
        <taxon>Euteleostomi</taxon>
        <taxon>Actinopterygii</taxon>
        <taxon>Neopterygii</taxon>
        <taxon>Teleostei</taxon>
        <taxon>Neoteleostei</taxon>
        <taxon>Acanthomorphata</taxon>
        <taxon>Carangaria</taxon>
        <taxon>Pleuronectiformes</taxon>
        <taxon>Pleuronectoidei</taxon>
        <taxon>Scophthalmidae</taxon>
        <taxon>Scophthalmus</taxon>
    </lineage>
</organism>
<dbReference type="Pfam" id="PF02196">
    <property type="entry name" value="RBD"/>
    <property type="match status" value="1"/>
</dbReference>